<dbReference type="InterPro" id="IPR019760">
    <property type="entry name" value="DNA-dir_DNA_pol_A_CS"/>
</dbReference>
<dbReference type="CDD" id="cd08638">
    <property type="entry name" value="DNA_pol_A_theta"/>
    <property type="match status" value="1"/>
</dbReference>
<evidence type="ECO:0000259" key="9">
    <source>
        <dbReference type="PROSITE" id="PS51194"/>
    </source>
</evidence>
<dbReference type="Pfam" id="PF20470">
    <property type="entry name" value="HTH_61"/>
    <property type="match status" value="1"/>
</dbReference>
<protein>
    <recommendedName>
        <fullName evidence="1">DNA-directed DNA polymerase</fullName>
        <ecNumber evidence="1">2.7.7.7</ecNumber>
    </recommendedName>
</protein>
<dbReference type="InterPro" id="IPR001098">
    <property type="entry name" value="DNA-dir_DNA_pol_A_palm_dom"/>
</dbReference>
<name>A0A915EX74_9CEST</name>
<dbReference type="CDD" id="cd18026">
    <property type="entry name" value="DEXHc_POLQ-like"/>
    <property type="match status" value="1"/>
</dbReference>
<dbReference type="Pfam" id="PF21099">
    <property type="entry name" value="POLQ_helical"/>
    <property type="match status" value="1"/>
</dbReference>
<keyword evidence="10" id="KW-1185">Reference proteome</keyword>
<dbReference type="InterPro" id="IPR014001">
    <property type="entry name" value="Helicase_ATP-bd"/>
</dbReference>
<dbReference type="Pfam" id="PF00270">
    <property type="entry name" value="DEAD"/>
    <property type="match status" value="1"/>
</dbReference>
<sequence length="1883" mass="208344">MDIRAGIDFELSSESLFLPRSICDKYAKIGITSVFPWQAACLKLPGVLDGTRNLVYCAPTSAGKTLVAELITLKRILATNKKAIIILPYVSVSREKMVSLQTRILRESICQHIFEGIGVRVGGFMGGVSPAGGLASVRVAVCTIEKANNLINRLIEEEHLSDLGIVVVDEMHLIGDQHRGYLLELLLTKLLLHGRMEKSRQGNETRNNQSVEDLHIQIVGMSAALSTLPVLGSWLEAAIYTTDFRPIPLTEFVYTKEIVYRVKAGEGDAYERLESINDGEYGLFNVPRERLPAMDNDDGVFELCFDTLLSGFAALVFCSTKQWCEQLATSMAEHIYRLVKPYLKMEDEWPSKEPNDYGRTLRKQLNEIGLNECLQQLERSPAGLDPVLSRCIRFGVAFHHAGLTIEERDVLEMAFRKGHLRLLIATSTLSSGVNLPARRVIIRTPFFHGQTLGYLDYKQMVGRAGRKGIDVRGESVLLCKSKDLPKVRHLLSCGMPRVTSCLLTQSGTPESSLRRALLEVIANGIVESVSDAKAYMESTLLAACLKAPSNSESSPTFHSQRRSLMKGSFHETDSLLSACLDVLLESELILRLPGDEEALRPTQLGRAVLASALGPVDGLTVFTELSRASRSVALDTDLHLVYLVTPIYLNLDNNLDWSRYLEIYQSLSLPERRVAELVGVEERNLIRCLSGAAVTKRALPQMRRFYLALALHCLVCEDGLTEVAERFGINRGLLQSLMQQASTYAGMVTVFCNRLGWIHMERLLEGFQVRLFFGVSNELLDLIRLSPLLSTNRARILYQAGFTSIASVSRARPKEIERVLQRANPFSSGKNQNEIRSPRLIILPDGSAVTEMELASLLTCRAQEVLQDDLFCNYGVDLPTNVAVASFTPSAKRRKLSPLICTEMRPASPRPANIQTPITKSVLNGSCISRPPTSHSILSRPSAATEFASTPVANIRASADQSNFNHSHVNTTPSFRNVCGQLPLLPRSTMGPTSSLIADAQTSISARDLSAISALSVGEEMVQLNDTMTFSMMERFAENATTELTLDTVSNEDIFSSQLHSPSICEDSSKNAVQASVFLEQGKPIDTFTRRPLFSLIDVTKTPQLWATFQREFESFLDSNTDAEIHWLAVQPHWQVLVNRVACMKAVNNNAGIVWHDGCGGRLAHGSVCSGACLQLIGLTLSSSRLYPQTVFWLPFHIRGVDVLKVLRRLLARLRLGLIVWDLKWWLRVSTELLDLDANLVQNFHDPGTQCWLEDPDSGRPRLVDVVPDASATVNDLFSMGYCLDPLTQLCDWSKLQLANPSSPLPRESCIPPTVLNTAAQCHLLSLAPPPSPPPFALKLELPVASLLAKSESYGFVLNYSILNACQTELEKVCDMLARLAHTLVGRAFDLGSPHEVADMVYNRLHLPVYTNLAAELAASKRARKSHLGFGLPVRPRQLPTNNQTLCQLVHAHPLPSIVMEWRRIHGVLEKAFSGIVRACEMALNRHETSPTEVRVGCVYRTFTATGRVVSTRPNLQAVPKEIRFSWSTLLHRPQPPPQNGAISSLKVPASVEWPQAIADVLRPFVKEADLVSNTHTTLVLPLPGLSSIALCYPLIHQILRPRSAFGAAKGSVLVSADFCHLELRILVHLSQDSVLLPMLQSTSQDVFKVLAAHWLNREDVTSVTDEERQQAKRLCYAIIYGMGASSLALQNGITPSEAQTLIDKFMASFHGIAEFIRRTIRTAHEQGFVRTLGGRQRKLSGFKPSKSTSSPSKCPSPYRSANILTASLPNSCTTEKARPLTFNTAERQAVNSMIQGSAADIVKLAMRRVESALQREANVSCRLVLHLHDELIYEITPETNVPEICNILRREMSGVGQAFKMKIPLPVKVKTGSNWSNLQEAE</sequence>
<dbReference type="InterPro" id="IPR046931">
    <property type="entry name" value="HTH_61"/>
</dbReference>
<evidence type="ECO:0000256" key="2">
    <source>
        <dbReference type="ARBA" id="ARBA00022679"/>
    </source>
</evidence>
<dbReference type="Pfam" id="PF00271">
    <property type="entry name" value="Helicase_C"/>
    <property type="match status" value="1"/>
</dbReference>
<dbReference type="GO" id="GO:0097681">
    <property type="term" value="P:double-strand break repair via alternative nonhomologous end joining"/>
    <property type="evidence" value="ECO:0007669"/>
    <property type="project" value="TreeGrafter"/>
</dbReference>
<evidence type="ECO:0000259" key="8">
    <source>
        <dbReference type="PROSITE" id="PS51192"/>
    </source>
</evidence>
<keyword evidence="2" id="KW-0808">Transferase</keyword>
<dbReference type="GO" id="GO:0005524">
    <property type="term" value="F:ATP binding"/>
    <property type="evidence" value="ECO:0007669"/>
    <property type="project" value="UniProtKB-KW"/>
</dbReference>
<dbReference type="InterPro" id="IPR002298">
    <property type="entry name" value="DNA_polymerase_A"/>
</dbReference>
<dbReference type="Gene3D" id="3.40.50.300">
    <property type="entry name" value="P-loop containing nucleotide triphosphate hydrolases"/>
    <property type="match status" value="2"/>
</dbReference>
<dbReference type="WBParaSite" id="maker-E.canG7_contigs_6402-snap-gene-0.30-mRNA-1">
    <property type="protein sequence ID" value="maker-E.canG7_contigs_6402-snap-gene-0.30-mRNA-1"/>
    <property type="gene ID" value="EcG7_03461"/>
</dbReference>
<dbReference type="InterPro" id="IPR048960">
    <property type="entry name" value="POLQ-like_helical"/>
</dbReference>
<dbReference type="GO" id="GO:0006261">
    <property type="term" value="P:DNA-templated DNA replication"/>
    <property type="evidence" value="ECO:0007669"/>
    <property type="project" value="InterPro"/>
</dbReference>
<dbReference type="InterPro" id="IPR043502">
    <property type="entry name" value="DNA/RNA_pol_sf"/>
</dbReference>
<keyword evidence="3" id="KW-0548">Nucleotidyltransferase</keyword>
<dbReference type="Gene3D" id="3.30.70.370">
    <property type="match status" value="1"/>
</dbReference>
<dbReference type="EC" id="2.7.7.7" evidence="1"/>
<dbReference type="Gene3D" id="1.20.1060.10">
    <property type="entry name" value="Taq DNA Polymerase, Chain T, domain 4"/>
    <property type="match status" value="1"/>
</dbReference>
<organism evidence="10 11">
    <name type="scientific">Echinococcus canadensis</name>
    <dbReference type="NCBI Taxonomy" id="519352"/>
    <lineage>
        <taxon>Eukaryota</taxon>
        <taxon>Metazoa</taxon>
        <taxon>Spiralia</taxon>
        <taxon>Lophotrochozoa</taxon>
        <taxon>Platyhelminthes</taxon>
        <taxon>Cestoda</taxon>
        <taxon>Eucestoda</taxon>
        <taxon>Cyclophyllidea</taxon>
        <taxon>Taeniidae</taxon>
        <taxon>Echinococcus</taxon>
        <taxon>Echinococcus canadensis group</taxon>
    </lineage>
</organism>
<evidence type="ECO:0000313" key="10">
    <source>
        <dbReference type="Proteomes" id="UP000887562"/>
    </source>
</evidence>
<keyword evidence="6" id="KW-0239">DNA-directed DNA polymerase</keyword>
<dbReference type="SUPFAM" id="SSF52540">
    <property type="entry name" value="P-loop containing nucleoside triphosphate hydrolases"/>
    <property type="match status" value="2"/>
</dbReference>
<feature type="domain" description="Helicase C-terminal" evidence="9">
    <location>
        <begin position="337"/>
        <end position="537"/>
    </location>
</feature>
<proteinExistence type="predicted"/>
<dbReference type="GO" id="GO:0003677">
    <property type="term" value="F:DNA binding"/>
    <property type="evidence" value="ECO:0007669"/>
    <property type="project" value="InterPro"/>
</dbReference>
<comment type="catalytic activity">
    <reaction evidence="7">
        <text>DNA(n) + a 2'-deoxyribonucleoside 5'-triphosphate = DNA(n+1) + diphosphate</text>
        <dbReference type="Rhea" id="RHEA:22508"/>
        <dbReference type="Rhea" id="RHEA-COMP:17339"/>
        <dbReference type="Rhea" id="RHEA-COMP:17340"/>
        <dbReference type="ChEBI" id="CHEBI:33019"/>
        <dbReference type="ChEBI" id="CHEBI:61560"/>
        <dbReference type="ChEBI" id="CHEBI:173112"/>
        <dbReference type="EC" id="2.7.7.7"/>
    </reaction>
</comment>
<dbReference type="PANTHER" id="PTHR10133:SF62">
    <property type="entry name" value="DNA POLYMERASE THETA"/>
    <property type="match status" value="1"/>
</dbReference>
<evidence type="ECO:0000256" key="4">
    <source>
        <dbReference type="ARBA" id="ARBA00022741"/>
    </source>
</evidence>
<evidence type="ECO:0000256" key="7">
    <source>
        <dbReference type="ARBA" id="ARBA00049244"/>
    </source>
</evidence>
<evidence type="ECO:0000256" key="5">
    <source>
        <dbReference type="ARBA" id="ARBA00022840"/>
    </source>
</evidence>
<evidence type="ECO:0000313" key="11">
    <source>
        <dbReference type="WBParaSite" id="maker-E.canG7_contigs_6402-snap-gene-0.30-mRNA-1"/>
    </source>
</evidence>
<dbReference type="Pfam" id="PF00476">
    <property type="entry name" value="DNA_pol_A"/>
    <property type="match status" value="2"/>
</dbReference>
<dbReference type="PANTHER" id="PTHR10133">
    <property type="entry name" value="DNA POLYMERASE I"/>
    <property type="match status" value="1"/>
</dbReference>
<dbReference type="SMART" id="SM00487">
    <property type="entry name" value="DEXDc"/>
    <property type="match status" value="1"/>
</dbReference>
<dbReference type="FunFam" id="3.40.50.300:FF:000968">
    <property type="entry name" value="Helicase and polymerase-containing protein TEBICHI"/>
    <property type="match status" value="1"/>
</dbReference>
<keyword evidence="5" id="KW-0067">ATP-binding</keyword>
<dbReference type="SMART" id="SM00482">
    <property type="entry name" value="POLAc"/>
    <property type="match status" value="1"/>
</dbReference>
<dbReference type="InterPro" id="IPR011545">
    <property type="entry name" value="DEAD/DEAH_box_helicase_dom"/>
</dbReference>
<dbReference type="Gene3D" id="1.10.150.20">
    <property type="entry name" value="5' to 3' exonuclease, C-terminal subdomain"/>
    <property type="match status" value="1"/>
</dbReference>
<dbReference type="Gene3D" id="1.10.3380.20">
    <property type="match status" value="1"/>
</dbReference>
<evidence type="ECO:0000256" key="6">
    <source>
        <dbReference type="ARBA" id="ARBA00022932"/>
    </source>
</evidence>
<dbReference type="Proteomes" id="UP000887562">
    <property type="component" value="Unplaced"/>
</dbReference>
<dbReference type="PROSITE" id="PS51192">
    <property type="entry name" value="HELICASE_ATP_BIND_1"/>
    <property type="match status" value="1"/>
</dbReference>
<dbReference type="SUPFAM" id="SSF158702">
    <property type="entry name" value="Sec63 N-terminal domain-like"/>
    <property type="match status" value="1"/>
</dbReference>
<feature type="domain" description="Helicase ATP-binding" evidence="8">
    <location>
        <begin position="45"/>
        <end position="243"/>
    </location>
</feature>
<dbReference type="SMART" id="SM00490">
    <property type="entry name" value="HELICc"/>
    <property type="match status" value="1"/>
</dbReference>
<accession>A0A915EX74</accession>
<keyword evidence="4" id="KW-0547">Nucleotide-binding</keyword>
<evidence type="ECO:0000256" key="3">
    <source>
        <dbReference type="ARBA" id="ARBA00022695"/>
    </source>
</evidence>
<dbReference type="InterPro" id="IPR001650">
    <property type="entry name" value="Helicase_C-like"/>
</dbReference>
<dbReference type="InterPro" id="IPR027417">
    <property type="entry name" value="P-loop_NTPase"/>
</dbReference>
<reference evidence="11" key="1">
    <citation type="submission" date="2022-11" db="UniProtKB">
        <authorList>
            <consortium name="WormBaseParasite"/>
        </authorList>
    </citation>
    <scope>IDENTIFICATION</scope>
</reference>
<dbReference type="GO" id="GO:0003887">
    <property type="term" value="F:DNA-directed DNA polymerase activity"/>
    <property type="evidence" value="ECO:0007669"/>
    <property type="project" value="UniProtKB-KW"/>
</dbReference>
<evidence type="ECO:0000256" key="1">
    <source>
        <dbReference type="ARBA" id="ARBA00012417"/>
    </source>
</evidence>
<dbReference type="CDD" id="cd18795">
    <property type="entry name" value="SF2_C_Ski2"/>
    <property type="match status" value="1"/>
</dbReference>
<dbReference type="PROSITE" id="PS00447">
    <property type="entry name" value="DNA_POLYMERASE_A"/>
    <property type="match status" value="1"/>
</dbReference>
<dbReference type="SUPFAM" id="SSF56672">
    <property type="entry name" value="DNA/RNA polymerases"/>
    <property type="match status" value="1"/>
</dbReference>
<dbReference type="PROSITE" id="PS51194">
    <property type="entry name" value="HELICASE_CTER"/>
    <property type="match status" value="1"/>
</dbReference>